<sequence length="325" mass="36105">MSPSPSNPHDAYFRHVLGRPADAASELRAVLPEAVAARVDWDELELQSGSFVSKQLRSRYSDLLFRTRLNGHDAYIYLLIEHQSSSDAFMPLRMLDYLVNIWNHFLRQHPDARILPAVVPLVVHSNHTGRPWSAPTELTELIDLDSSAREALGPYLPSFRFLLDDIAALDLRALRDRDLTPATRVMLALHKIAPGNTRLGVDMLPLTEDLRAILAGPSGMEELRCVVTYILIVGDTQETDLEPLIERLGPRAKEAIMTTAERLRAEGEAMGEAKGRANALVELLTIKFGTIPPGITDAIHSADPAEVRTWTTRVLTAPTLDDIFV</sequence>
<dbReference type="Proteomes" id="UP001611415">
    <property type="component" value="Unassembled WGS sequence"/>
</dbReference>
<dbReference type="Pfam" id="PF04754">
    <property type="entry name" value="Transposase_31"/>
    <property type="match status" value="1"/>
</dbReference>
<dbReference type="InterPro" id="IPR006842">
    <property type="entry name" value="Transposase_31"/>
</dbReference>
<dbReference type="InterPro" id="IPR010106">
    <property type="entry name" value="RpnA"/>
</dbReference>
<dbReference type="InterPro" id="IPR051699">
    <property type="entry name" value="Rpn/YhgA-like_nuclease"/>
</dbReference>
<reference evidence="3 4" key="1">
    <citation type="submission" date="2024-10" db="EMBL/GenBank/DDBJ databases">
        <title>The Natural Products Discovery Center: Release of the First 8490 Sequenced Strains for Exploring Actinobacteria Biosynthetic Diversity.</title>
        <authorList>
            <person name="Kalkreuter E."/>
            <person name="Kautsar S.A."/>
            <person name="Yang D."/>
            <person name="Bader C.D."/>
            <person name="Teijaro C.N."/>
            <person name="Fluegel L."/>
            <person name="Davis C.M."/>
            <person name="Simpson J.R."/>
            <person name="Lauterbach L."/>
            <person name="Steele A.D."/>
            <person name="Gui C."/>
            <person name="Meng S."/>
            <person name="Li G."/>
            <person name="Viehrig K."/>
            <person name="Ye F."/>
            <person name="Su P."/>
            <person name="Kiefer A.F."/>
            <person name="Nichols A."/>
            <person name="Cepeda A.J."/>
            <person name="Yan W."/>
            <person name="Fan B."/>
            <person name="Jiang Y."/>
            <person name="Adhikari A."/>
            <person name="Zheng C.-J."/>
            <person name="Schuster L."/>
            <person name="Cowan T.M."/>
            <person name="Smanski M.J."/>
            <person name="Chevrette M.G."/>
            <person name="De Carvalho L.P.S."/>
            <person name="Shen B."/>
        </authorList>
    </citation>
    <scope>NUCLEOTIDE SEQUENCE [LARGE SCALE GENOMIC DNA]</scope>
    <source>
        <strain evidence="3 4">NPDC019275</strain>
    </source>
</reference>
<comment type="caution">
    <text evidence="3">The sequence shown here is derived from an EMBL/GenBank/DDBJ whole genome shotgun (WGS) entry which is preliminary data.</text>
</comment>
<evidence type="ECO:0000313" key="3">
    <source>
        <dbReference type="EMBL" id="MFI2476271.1"/>
    </source>
</evidence>
<gene>
    <name evidence="3" type="ORF">ACH49W_23075</name>
</gene>
<dbReference type="EMBL" id="JBIRYO010000016">
    <property type="protein sequence ID" value="MFI2476271.1"/>
    <property type="molecule type" value="Genomic_DNA"/>
</dbReference>
<dbReference type="PANTHER" id="PTHR34611">
    <property type="match status" value="1"/>
</dbReference>
<proteinExistence type="inferred from homology"/>
<feature type="domain" description="Transposase (putative) YhgA-like" evidence="2">
    <location>
        <begin position="7"/>
        <end position="192"/>
    </location>
</feature>
<protein>
    <submittedName>
        <fullName evidence="3">Rpn family recombination-promoting nuclease/putative transposase</fullName>
    </submittedName>
</protein>
<dbReference type="RefSeq" id="WP_397093615.1">
    <property type="nucleotide sequence ID" value="NZ_JBIRYO010000016.1"/>
</dbReference>
<keyword evidence="4" id="KW-1185">Reference proteome</keyword>
<name>A0ABW7X582_9NOCA</name>
<evidence type="ECO:0000259" key="2">
    <source>
        <dbReference type="Pfam" id="PF04754"/>
    </source>
</evidence>
<comment type="similarity">
    <text evidence="1">Belongs to the Rpn/YhgA-like nuclease family.</text>
</comment>
<dbReference type="PANTHER" id="PTHR34611:SF2">
    <property type="entry name" value="INACTIVE RECOMBINATION-PROMOTING NUCLEASE-LIKE PROTEIN RPNE-RELATED"/>
    <property type="match status" value="1"/>
</dbReference>
<dbReference type="NCBIfam" id="TIGR01784">
    <property type="entry name" value="T_den_put_tspse"/>
    <property type="match status" value="1"/>
</dbReference>
<organism evidence="3 4">
    <name type="scientific">Nocardia xishanensis</name>
    <dbReference type="NCBI Taxonomy" id="238964"/>
    <lineage>
        <taxon>Bacteria</taxon>
        <taxon>Bacillati</taxon>
        <taxon>Actinomycetota</taxon>
        <taxon>Actinomycetes</taxon>
        <taxon>Mycobacteriales</taxon>
        <taxon>Nocardiaceae</taxon>
        <taxon>Nocardia</taxon>
    </lineage>
</organism>
<evidence type="ECO:0000256" key="1">
    <source>
        <dbReference type="ARBA" id="ARBA00009787"/>
    </source>
</evidence>
<accession>A0ABW7X582</accession>
<evidence type="ECO:0000313" key="4">
    <source>
        <dbReference type="Proteomes" id="UP001611415"/>
    </source>
</evidence>